<name>A0AAD9R4D9_ACRCE</name>
<evidence type="ECO:0000313" key="2">
    <source>
        <dbReference type="Proteomes" id="UP001249851"/>
    </source>
</evidence>
<dbReference type="EMBL" id="JARQWQ010000003">
    <property type="protein sequence ID" value="KAK2572859.1"/>
    <property type="molecule type" value="Genomic_DNA"/>
</dbReference>
<dbReference type="AlphaFoldDB" id="A0AAD9R4D9"/>
<protein>
    <submittedName>
        <fullName evidence="1">Uncharacterized protein</fullName>
    </submittedName>
</protein>
<evidence type="ECO:0000313" key="1">
    <source>
        <dbReference type="EMBL" id="KAK2572859.1"/>
    </source>
</evidence>
<reference evidence="1" key="1">
    <citation type="journal article" date="2023" name="G3 (Bethesda)">
        <title>Whole genome assembly and annotation of the endangered Caribbean coral Acropora cervicornis.</title>
        <authorList>
            <person name="Selwyn J.D."/>
            <person name="Vollmer S.V."/>
        </authorList>
    </citation>
    <scope>NUCLEOTIDE SEQUENCE</scope>
    <source>
        <strain evidence="1">K2</strain>
    </source>
</reference>
<accession>A0AAD9R4D9</accession>
<sequence length="117" mass="13736">MPNGQYWVLNALTTNTTRAHPELEGGRGVETERRAQAFRREFIDIRHEIIGSALKLRELYVQELEEFIRARDLWSKARFRIEFHLSSTFTTAIFIDMETILEQSIIGFRRTHLAVLS</sequence>
<keyword evidence="2" id="KW-1185">Reference proteome</keyword>
<proteinExistence type="predicted"/>
<reference evidence="1" key="2">
    <citation type="journal article" date="2023" name="Science">
        <title>Genomic signatures of disease resistance in endangered staghorn corals.</title>
        <authorList>
            <person name="Vollmer S.V."/>
            <person name="Selwyn J.D."/>
            <person name="Despard B.A."/>
            <person name="Roesel C.L."/>
        </authorList>
    </citation>
    <scope>NUCLEOTIDE SEQUENCE</scope>
    <source>
        <strain evidence="1">K2</strain>
    </source>
</reference>
<comment type="caution">
    <text evidence="1">The sequence shown here is derived from an EMBL/GenBank/DDBJ whole genome shotgun (WGS) entry which is preliminary data.</text>
</comment>
<gene>
    <name evidence="1" type="ORF">P5673_001859</name>
</gene>
<organism evidence="1 2">
    <name type="scientific">Acropora cervicornis</name>
    <name type="common">Staghorn coral</name>
    <dbReference type="NCBI Taxonomy" id="6130"/>
    <lineage>
        <taxon>Eukaryota</taxon>
        <taxon>Metazoa</taxon>
        <taxon>Cnidaria</taxon>
        <taxon>Anthozoa</taxon>
        <taxon>Hexacorallia</taxon>
        <taxon>Scleractinia</taxon>
        <taxon>Astrocoeniina</taxon>
        <taxon>Acroporidae</taxon>
        <taxon>Acropora</taxon>
    </lineage>
</organism>
<dbReference type="Proteomes" id="UP001249851">
    <property type="component" value="Unassembled WGS sequence"/>
</dbReference>